<name>A0A4U7N0V2_9RHOB</name>
<dbReference type="Gene3D" id="3.40.50.1240">
    <property type="entry name" value="Phosphoglycerate mutase-like"/>
    <property type="match status" value="1"/>
</dbReference>
<dbReference type="Proteomes" id="UP000306575">
    <property type="component" value="Unassembled WGS sequence"/>
</dbReference>
<dbReference type="SMART" id="SM00855">
    <property type="entry name" value="PGAM"/>
    <property type="match status" value="1"/>
</dbReference>
<dbReference type="PANTHER" id="PTHR20935">
    <property type="entry name" value="PHOSPHOGLYCERATE MUTASE-RELATED"/>
    <property type="match status" value="1"/>
</dbReference>
<gene>
    <name evidence="2" type="ORF">FAP39_12355</name>
</gene>
<evidence type="ECO:0000256" key="1">
    <source>
        <dbReference type="ARBA" id="ARBA00022801"/>
    </source>
</evidence>
<dbReference type="InterPro" id="IPR013078">
    <property type="entry name" value="His_Pase_superF_clade-1"/>
</dbReference>
<dbReference type="CDD" id="cd07067">
    <property type="entry name" value="HP_PGM_like"/>
    <property type="match status" value="1"/>
</dbReference>
<organism evidence="2 3">
    <name type="scientific">Shimia litoralis</name>
    <dbReference type="NCBI Taxonomy" id="420403"/>
    <lineage>
        <taxon>Bacteria</taxon>
        <taxon>Pseudomonadati</taxon>
        <taxon>Pseudomonadota</taxon>
        <taxon>Alphaproteobacteria</taxon>
        <taxon>Rhodobacterales</taxon>
        <taxon>Roseobacteraceae</taxon>
    </lineage>
</organism>
<dbReference type="EMBL" id="SULI01000015">
    <property type="protein sequence ID" value="TKZ19240.1"/>
    <property type="molecule type" value="Genomic_DNA"/>
</dbReference>
<dbReference type="InterPro" id="IPR029033">
    <property type="entry name" value="His_PPase_superfam"/>
</dbReference>
<keyword evidence="1" id="KW-0378">Hydrolase</keyword>
<dbReference type="RefSeq" id="WP_138016728.1">
    <property type="nucleotide sequence ID" value="NZ_SULI01000015.1"/>
</dbReference>
<comment type="caution">
    <text evidence="2">The sequence shown here is derived from an EMBL/GenBank/DDBJ whole genome shotgun (WGS) entry which is preliminary data.</text>
</comment>
<accession>A0A4U7N0V2</accession>
<evidence type="ECO:0000313" key="3">
    <source>
        <dbReference type="Proteomes" id="UP000306575"/>
    </source>
</evidence>
<reference evidence="2 3" key="1">
    <citation type="submission" date="2019-04" db="EMBL/GenBank/DDBJ databases">
        <title>Genome sequence of Pelagicola litoralis CL-ES2.</title>
        <authorList>
            <person name="Cao J."/>
        </authorList>
    </citation>
    <scope>NUCLEOTIDE SEQUENCE [LARGE SCALE GENOMIC DNA]</scope>
    <source>
        <strain evidence="2 3">CL-ES2</strain>
    </source>
</reference>
<dbReference type="InterPro" id="IPR051021">
    <property type="entry name" value="Mito_Ser/Thr_phosphatase"/>
</dbReference>
<dbReference type="SUPFAM" id="SSF53254">
    <property type="entry name" value="Phosphoglycerate mutase-like"/>
    <property type="match status" value="1"/>
</dbReference>
<dbReference type="PANTHER" id="PTHR20935:SF0">
    <property type="entry name" value="SERINE_THREONINE-PROTEIN PHOSPHATASE PGAM5, MITOCHONDRIAL"/>
    <property type="match status" value="1"/>
</dbReference>
<protein>
    <submittedName>
        <fullName evidence="2">Histidine phosphatase family protein</fullName>
    </submittedName>
</protein>
<keyword evidence="3" id="KW-1185">Reference proteome</keyword>
<proteinExistence type="predicted"/>
<dbReference type="OrthoDB" id="280692at2"/>
<sequence length="219" mass="23925">MLHLVRHAQASFGAADYDNLSAIGHEQSRALGVALARQGIVPDAVFIGEQRRHRQTWEGIAQGLERAYEPIVVPGLNEFDFKGLLDARFAAGGAPAGLHDDRKTHFRMLRDTVLMWQCDEITNPPETFAAFSERVRAARDVMAQRDAKTCLAVSSGGAIGQMITDALGAPADQMVTLQLQTKNCAVARFVLSGDRAWLNGFNETPHIDASNESTMLTYS</sequence>
<evidence type="ECO:0000313" key="2">
    <source>
        <dbReference type="EMBL" id="TKZ19240.1"/>
    </source>
</evidence>
<dbReference type="AlphaFoldDB" id="A0A4U7N0V2"/>
<dbReference type="GO" id="GO:0016787">
    <property type="term" value="F:hydrolase activity"/>
    <property type="evidence" value="ECO:0007669"/>
    <property type="project" value="UniProtKB-KW"/>
</dbReference>
<dbReference type="Pfam" id="PF00300">
    <property type="entry name" value="His_Phos_1"/>
    <property type="match status" value="1"/>
</dbReference>